<feature type="compositionally biased region" description="Basic residues" evidence="1">
    <location>
        <begin position="203"/>
        <end position="243"/>
    </location>
</feature>
<dbReference type="Proteomes" id="UP001444661">
    <property type="component" value="Unassembled WGS sequence"/>
</dbReference>
<gene>
    <name evidence="2" type="ORF">PG993_010170</name>
</gene>
<evidence type="ECO:0000256" key="1">
    <source>
        <dbReference type="SAM" id="MobiDB-lite"/>
    </source>
</evidence>
<evidence type="ECO:0000313" key="2">
    <source>
        <dbReference type="EMBL" id="KAK8035175.1"/>
    </source>
</evidence>
<feature type="compositionally biased region" description="Basic residues" evidence="1">
    <location>
        <begin position="398"/>
        <end position="444"/>
    </location>
</feature>
<feature type="compositionally biased region" description="Basic and acidic residues" evidence="1">
    <location>
        <begin position="684"/>
        <end position="700"/>
    </location>
</feature>
<feature type="compositionally biased region" description="Pro residues" evidence="1">
    <location>
        <begin position="8"/>
        <end position="44"/>
    </location>
</feature>
<dbReference type="PANTHER" id="PTHR47048">
    <property type="entry name" value="PROTEIN SCAF11"/>
    <property type="match status" value="1"/>
</dbReference>
<keyword evidence="3" id="KW-1185">Reference proteome</keyword>
<feature type="compositionally biased region" description="Polar residues" evidence="1">
    <location>
        <begin position="288"/>
        <end position="297"/>
    </location>
</feature>
<feature type="compositionally biased region" description="Basic and acidic residues" evidence="1">
    <location>
        <begin position="505"/>
        <end position="538"/>
    </location>
</feature>
<proteinExistence type="predicted"/>
<dbReference type="EMBL" id="JAQQWK010000009">
    <property type="protein sequence ID" value="KAK8035175.1"/>
    <property type="molecule type" value="Genomic_DNA"/>
</dbReference>
<feature type="region of interest" description="Disordered" evidence="1">
    <location>
        <begin position="190"/>
        <end position="249"/>
    </location>
</feature>
<feature type="region of interest" description="Disordered" evidence="1">
    <location>
        <begin position="674"/>
        <end position="731"/>
    </location>
</feature>
<evidence type="ECO:0000313" key="3">
    <source>
        <dbReference type="Proteomes" id="UP001444661"/>
    </source>
</evidence>
<name>A0ABR1SLG8_9PEZI</name>
<feature type="compositionally biased region" description="Low complexity" evidence="1">
    <location>
        <begin position="346"/>
        <end position="388"/>
    </location>
</feature>
<feature type="compositionally biased region" description="Basic and acidic residues" evidence="1">
    <location>
        <begin position="464"/>
        <end position="474"/>
    </location>
</feature>
<feature type="region of interest" description="Disordered" evidence="1">
    <location>
        <begin position="288"/>
        <end position="570"/>
    </location>
</feature>
<feature type="compositionally biased region" description="Pro residues" evidence="1">
    <location>
        <begin position="477"/>
        <end position="494"/>
    </location>
</feature>
<reference evidence="2 3" key="1">
    <citation type="submission" date="2023-01" db="EMBL/GenBank/DDBJ databases">
        <title>Analysis of 21 Apiospora genomes using comparative genomics revels a genus with tremendous synthesis potential of carbohydrate active enzymes and secondary metabolites.</title>
        <authorList>
            <person name="Sorensen T."/>
        </authorList>
    </citation>
    <scope>NUCLEOTIDE SEQUENCE [LARGE SCALE GENOMIC DNA]</scope>
    <source>
        <strain evidence="2 3">CBS 33761</strain>
    </source>
</reference>
<accession>A0ABR1SLG8</accession>
<comment type="caution">
    <text evidence="2">The sequence shown here is derived from an EMBL/GenBank/DDBJ whole genome shotgun (WGS) entry which is preliminary data.</text>
</comment>
<dbReference type="PANTHER" id="PTHR47048:SF1">
    <property type="entry name" value="PROTEIN SCAF11"/>
    <property type="match status" value="1"/>
</dbReference>
<feature type="region of interest" description="Disordered" evidence="1">
    <location>
        <begin position="1"/>
        <end position="45"/>
    </location>
</feature>
<feature type="compositionally biased region" description="Low complexity" evidence="1">
    <location>
        <begin position="303"/>
        <end position="318"/>
    </location>
</feature>
<feature type="compositionally biased region" description="Basic and acidic residues" evidence="1">
    <location>
        <begin position="549"/>
        <end position="570"/>
    </location>
</feature>
<feature type="compositionally biased region" description="Basic residues" evidence="1">
    <location>
        <begin position="539"/>
        <end position="548"/>
    </location>
</feature>
<sequence length="731" mass="82815">MAGEPFVRLPPRPHGQPPQHQGPPPQQHGPPLQHPIPPPPPPEAIPLDLRFRGPVVEVKSVRYQAMSHADMVAKCTDFAAQRYEKCNNNSSHPLDWDDEDASRSPWEETRRTRVTSLSQKQLLKEVRRLDLETKSVLEKKAELSPTLQQQIDLSIHELAAGEHDPANYQWTLAQIDQQLKRIYPATTRYRTEHPAVTRPHGNGGRKHYKHECKKHHEKKTTNKSRTRNKSKPRRVSSSRKTKHASCPPREKVYMERVSLTAYFKRAPRPDVDVVALLDSRSRARMMTQPATFHQQQDPRAGGPPHAASRSASYAASYAPPGPPPLPAVGNGGGGGKGKPPKVIPQSESGSNSDGSSSTDDSSSDSGWSDGESTLTGPTQTSSTTNSSSRAGGRDKRGCSHSRGRDKKSKKKNDKKDNKKGKAKGRSASRSRSRRRGTSRRRRRPPYYESSSAFGISNRPFRTHWRPDHPYRGETEPYPLPRLNPDRPPQPPRPAPVIVQQPSQIEIERIKDKAYISGREDEKKKNRVLDEMSSDDRPARRLSRTRTGVRHVERPEPRRETYRETRRERVRVPRHSTYPSNIPESSDCCSSASYFSTDETATEYEPDYRPADNRHSARTGGVVYDTYGTYRHHSPLLSTSQGGAYRVRNTSHTRSRADGHGHCGPYTTDTHHITVQIDDPPYRPPEPRTGDYSLDRDEMSPRRMNPFEPQVNHFGPRVEPRFGTRFRHDPRR</sequence>
<protein>
    <submittedName>
        <fullName evidence="2">Uncharacterized protein</fullName>
    </submittedName>
</protein>
<organism evidence="2 3">
    <name type="scientific">Apiospora rasikravindrae</name>
    <dbReference type="NCBI Taxonomy" id="990691"/>
    <lineage>
        <taxon>Eukaryota</taxon>
        <taxon>Fungi</taxon>
        <taxon>Dikarya</taxon>
        <taxon>Ascomycota</taxon>
        <taxon>Pezizomycotina</taxon>
        <taxon>Sordariomycetes</taxon>
        <taxon>Xylariomycetidae</taxon>
        <taxon>Amphisphaeriales</taxon>
        <taxon>Apiosporaceae</taxon>
        <taxon>Apiospora</taxon>
    </lineage>
</organism>